<proteinExistence type="predicted"/>
<keyword evidence="4" id="KW-1185">Reference proteome</keyword>
<accession>A0AAN7BYC4</accession>
<feature type="region of interest" description="Disordered" evidence="2">
    <location>
        <begin position="1"/>
        <end position="53"/>
    </location>
</feature>
<evidence type="ECO:0000313" key="3">
    <source>
        <dbReference type="EMBL" id="KAK4231921.1"/>
    </source>
</evidence>
<keyword evidence="1" id="KW-0175">Coiled coil</keyword>
<organism evidence="3 4">
    <name type="scientific">Podospora fimiseda</name>
    <dbReference type="NCBI Taxonomy" id="252190"/>
    <lineage>
        <taxon>Eukaryota</taxon>
        <taxon>Fungi</taxon>
        <taxon>Dikarya</taxon>
        <taxon>Ascomycota</taxon>
        <taxon>Pezizomycotina</taxon>
        <taxon>Sordariomycetes</taxon>
        <taxon>Sordariomycetidae</taxon>
        <taxon>Sordariales</taxon>
        <taxon>Podosporaceae</taxon>
        <taxon>Podospora</taxon>
    </lineage>
</organism>
<evidence type="ECO:0000313" key="4">
    <source>
        <dbReference type="Proteomes" id="UP001301958"/>
    </source>
</evidence>
<reference evidence="3" key="1">
    <citation type="journal article" date="2023" name="Mol. Phylogenet. Evol.">
        <title>Genome-scale phylogeny and comparative genomics of the fungal order Sordariales.</title>
        <authorList>
            <person name="Hensen N."/>
            <person name="Bonometti L."/>
            <person name="Westerberg I."/>
            <person name="Brannstrom I.O."/>
            <person name="Guillou S."/>
            <person name="Cros-Aarteil S."/>
            <person name="Calhoun S."/>
            <person name="Haridas S."/>
            <person name="Kuo A."/>
            <person name="Mondo S."/>
            <person name="Pangilinan J."/>
            <person name="Riley R."/>
            <person name="LaButti K."/>
            <person name="Andreopoulos B."/>
            <person name="Lipzen A."/>
            <person name="Chen C."/>
            <person name="Yan M."/>
            <person name="Daum C."/>
            <person name="Ng V."/>
            <person name="Clum A."/>
            <person name="Steindorff A."/>
            <person name="Ohm R.A."/>
            <person name="Martin F."/>
            <person name="Silar P."/>
            <person name="Natvig D.O."/>
            <person name="Lalanne C."/>
            <person name="Gautier V."/>
            <person name="Ament-Velasquez S.L."/>
            <person name="Kruys A."/>
            <person name="Hutchinson M.I."/>
            <person name="Powell A.J."/>
            <person name="Barry K."/>
            <person name="Miller A.N."/>
            <person name="Grigoriev I.V."/>
            <person name="Debuchy R."/>
            <person name="Gladieux P."/>
            <person name="Hiltunen Thoren M."/>
            <person name="Johannesson H."/>
        </authorList>
    </citation>
    <scope>NUCLEOTIDE SEQUENCE</scope>
    <source>
        <strain evidence="3">CBS 990.96</strain>
    </source>
</reference>
<name>A0AAN7BYC4_9PEZI</name>
<dbReference type="Proteomes" id="UP001301958">
    <property type="component" value="Unassembled WGS sequence"/>
</dbReference>
<feature type="coiled-coil region" evidence="1">
    <location>
        <begin position="171"/>
        <end position="221"/>
    </location>
</feature>
<protein>
    <submittedName>
        <fullName evidence="3">Uncharacterized protein</fullName>
    </submittedName>
</protein>
<evidence type="ECO:0000256" key="1">
    <source>
        <dbReference type="SAM" id="Coils"/>
    </source>
</evidence>
<evidence type="ECO:0000256" key="2">
    <source>
        <dbReference type="SAM" id="MobiDB-lite"/>
    </source>
</evidence>
<dbReference type="AlphaFoldDB" id="A0AAN7BYC4"/>
<gene>
    <name evidence="3" type="ORF">QBC38DRAFT_464893</name>
</gene>
<reference evidence="3" key="2">
    <citation type="submission" date="2023-05" db="EMBL/GenBank/DDBJ databases">
        <authorList>
            <consortium name="Lawrence Berkeley National Laboratory"/>
            <person name="Steindorff A."/>
            <person name="Hensen N."/>
            <person name="Bonometti L."/>
            <person name="Westerberg I."/>
            <person name="Brannstrom I.O."/>
            <person name="Guillou S."/>
            <person name="Cros-Aarteil S."/>
            <person name="Calhoun S."/>
            <person name="Haridas S."/>
            <person name="Kuo A."/>
            <person name="Mondo S."/>
            <person name="Pangilinan J."/>
            <person name="Riley R."/>
            <person name="Labutti K."/>
            <person name="Andreopoulos B."/>
            <person name="Lipzen A."/>
            <person name="Chen C."/>
            <person name="Yanf M."/>
            <person name="Daum C."/>
            <person name="Ng V."/>
            <person name="Clum A."/>
            <person name="Ohm R."/>
            <person name="Martin F."/>
            <person name="Silar P."/>
            <person name="Natvig D."/>
            <person name="Lalanne C."/>
            <person name="Gautier V."/>
            <person name="Ament-Velasquez S.L."/>
            <person name="Kruys A."/>
            <person name="Hutchinson M.I."/>
            <person name="Powell A.J."/>
            <person name="Barry K."/>
            <person name="Miller A.N."/>
            <person name="Grigoriev I.V."/>
            <person name="Debuchy R."/>
            <person name="Gladieux P."/>
            <person name="Thoren M.H."/>
            <person name="Johannesson H."/>
        </authorList>
    </citation>
    <scope>NUCLEOTIDE SEQUENCE</scope>
    <source>
        <strain evidence="3">CBS 990.96</strain>
    </source>
</reference>
<sequence>MATPGPSRGYQPVPLYIPGGGPPPGPVPAPLPRAPLISPGATPSYQLETDPAADSRGLPKDILAFLPNVASHVDYWNQVQQAWNEVQYTGGIMGFRMLNHADMVNFGLSFDNPGRVYTNTRGSQLVTWWDQQLRHVEWMREQTQGVANHYREAMNHLGHHFYKDPKVQAELDQVRKELNAARQQITDTAAISQREVQRAQQQAAMDVAAQTQRDYDELQKKLDAGFWRDASAPPALLHHSNPWVDVRVRQMRTFYDYAMKWSTNPAWATPPDLTAAVQKIGGGSTLFNRINQISMRVHGGDLRGDLAIVNNAHLINSRHNQDWYEWFRLALKYHYGMLDPMHFKTVEKALDLEKYDNKSWFWLLTEHERFISKYVTVRNADISEKGKIIKENTITEPHFISIIEGADQLFSLYVPEFAKVCEEAAKQNPDQPETGADVQFMQGELQRLVGLRWDVYEYVQKNFYPLTYYGTALRTRWEQLGFSQFNYPWQVMDWLAMPDPTR</sequence>
<feature type="compositionally biased region" description="Pro residues" evidence="2">
    <location>
        <begin position="20"/>
        <end position="33"/>
    </location>
</feature>
<dbReference type="EMBL" id="MU865290">
    <property type="protein sequence ID" value="KAK4231921.1"/>
    <property type="molecule type" value="Genomic_DNA"/>
</dbReference>
<comment type="caution">
    <text evidence="3">The sequence shown here is derived from an EMBL/GenBank/DDBJ whole genome shotgun (WGS) entry which is preliminary data.</text>
</comment>